<proteinExistence type="predicted"/>
<sequence>MWCCEGRLCTHFFNCRVCWIHFHLLEVVVLSGCRSSLSCLFRGFVVVVVLPLTCLASLFLSLSSHTHTYTH</sequence>
<accession>A0A061IRU8</accession>
<evidence type="ECO:0000313" key="2">
    <source>
        <dbReference type="EMBL" id="ESL04889.1"/>
    </source>
</evidence>
<keyword evidence="1" id="KW-1133">Transmembrane helix</keyword>
<protein>
    <submittedName>
        <fullName evidence="2">Uncharacterized protein</fullName>
    </submittedName>
</protein>
<dbReference type="EMBL" id="AUPL01008142">
    <property type="protein sequence ID" value="ESL04889.1"/>
    <property type="molecule type" value="Genomic_DNA"/>
</dbReference>
<evidence type="ECO:0000313" key="3">
    <source>
        <dbReference type="Proteomes" id="UP000031737"/>
    </source>
</evidence>
<dbReference type="Proteomes" id="UP000031737">
    <property type="component" value="Unassembled WGS sequence"/>
</dbReference>
<keyword evidence="3" id="KW-1185">Reference proteome</keyword>
<gene>
    <name evidence="2" type="ORF">TRSC58_07563</name>
</gene>
<comment type="caution">
    <text evidence="2">The sequence shown here is derived from an EMBL/GenBank/DDBJ whole genome shotgun (WGS) entry which is preliminary data.</text>
</comment>
<name>A0A061IRU8_TRYRA</name>
<organism evidence="2 3">
    <name type="scientific">Trypanosoma rangeli SC58</name>
    <dbReference type="NCBI Taxonomy" id="429131"/>
    <lineage>
        <taxon>Eukaryota</taxon>
        <taxon>Discoba</taxon>
        <taxon>Euglenozoa</taxon>
        <taxon>Kinetoplastea</taxon>
        <taxon>Metakinetoplastina</taxon>
        <taxon>Trypanosomatida</taxon>
        <taxon>Trypanosomatidae</taxon>
        <taxon>Trypanosoma</taxon>
        <taxon>Herpetosoma</taxon>
    </lineage>
</organism>
<keyword evidence="1" id="KW-0472">Membrane</keyword>
<keyword evidence="1" id="KW-0812">Transmembrane</keyword>
<dbReference type="AlphaFoldDB" id="A0A061IRU8"/>
<dbReference type="VEuPathDB" id="TriTrypDB:TRSC58_07563"/>
<evidence type="ECO:0000256" key="1">
    <source>
        <dbReference type="SAM" id="Phobius"/>
    </source>
</evidence>
<feature type="transmembrane region" description="Helical" evidence="1">
    <location>
        <begin position="40"/>
        <end position="62"/>
    </location>
</feature>
<reference evidence="2 3" key="1">
    <citation type="submission" date="2013-07" db="EMBL/GenBank/DDBJ databases">
        <authorList>
            <person name="Stoco P.H."/>
            <person name="Wagner G."/>
            <person name="Gerber A."/>
            <person name="Zaha A."/>
            <person name="Thompson C."/>
            <person name="Bartholomeu D.C."/>
            <person name="Luckemeyer D.D."/>
            <person name="Bahia D."/>
            <person name="Loreto E."/>
            <person name="Prestes E.B."/>
            <person name="Lima F.M."/>
            <person name="Rodrigues-Luiz G."/>
            <person name="Vallejo G.A."/>
            <person name="Filho J.F."/>
            <person name="Monteiro K.M."/>
            <person name="Tyler K.M."/>
            <person name="de Almeida L.G."/>
            <person name="Ortiz M.F."/>
            <person name="Siervo M.A."/>
            <person name="de Moraes M.H."/>
            <person name="Cunha O.L."/>
            <person name="Mendonca-Neto R."/>
            <person name="Silva R."/>
            <person name="Teixeira S.M."/>
            <person name="Murta S.M."/>
            <person name="Sincero T.C."/>
            <person name="Mendes T.A."/>
            <person name="Urmenyi T.P."/>
            <person name="Silva V.G."/>
            <person name="da Rocha W.D."/>
            <person name="Andersson B."/>
            <person name="Romanha A.J."/>
            <person name="Steindel M."/>
            <person name="de Vasconcelos A.T."/>
            <person name="Grisard E.C."/>
        </authorList>
    </citation>
    <scope>NUCLEOTIDE SEQUENCE [LARGE SCALE GENOMIC DNA]</scope>
    <source>
        <strain evidence="2 3">SC58</strain>
    </source>
</reference>